<evidence type="ECO:0000256" key="5">
    <source>
        <dbReference type="ARBA" id="ARBA00022527"/>
    </source>
</evidence>
<evidence type="ECO:0000256" key="8">
    <source>
        <dbReference type="ARBA" id="ARBA00022679"/>
    </source>
</evidence>
<dbReference type="Proteomes" id="UP000604825">
    <property type="component" value="Unassembled WGS sequence"/>
</dbReference>
<organism evidence="24 25">
    <name type="scientific">Miscanthus lutarioriparius</name>
    <dbReference type="NCBI Taxonomy" id="422564"/>
    <lineage>
        <taxon>Eukaryota</taxon>
        <taxon>Viridiplantae</taxon>
        <taxon>Streptophyta</taxon>
        <taxon>Embryophyta</taxon>
        <taxon>Tracheophyta</taxon>
        <taxon>Spermatophyta</taxon>
        <taxon>Magnoliopsida</taxon>
        <taxon>Liliopsida</taxon>
        <taxon>Poales</taxon>
        <taxon>Poaceae</taxon>
        <taxon>PACMAD clade</taxon>
        <taxon>Panicoideae</taxon>
        <taxon>Andropogonodae</taxon>
        <taxon>Andropogoneae</taxon>
        <taxon>Saccharinae</taxon>
        <taxon>Miscanthus</taxon>
    </lineage>
</organism>
<evidence type="ECO:0000256" key="11">
    <source>
        <dbReference type="ARBA" id="ARBA00022737"/>
    </source>
</evidence>
<dbReference type="PROSITE" id="PS51450">
    <property type="entry name" value="LRR"/>
    <property type="match status" value="1"/>
</dbReference>
<dbReference type="PANTHER" id="PTHR27008">
    <property type="entry name" value="OS04G0122200 PROTEIN"/>
    <property type="match status" value="1"/>
</dbReference>
<dbReference type="SUPFAM" id="SSF52047">
    <property type="entry name" value="RNI-like"/>
    <property type="match status" value="1"/>
</dbReference>
<dbReference type="Gene3D" id="3.30.200.20">
    <property type="entry name" value="Phosphorylase Kinase, domain 1"/>
    <property type="match status" value="1"/>
</dbReference>
<evidence type="ECO:0000256" key="4">
    <source>
        <dbReference type="ARBA" id="ARBA00022475"/>
    </source>
</evidence>
<proteinExistence type="inferred from homology"/>
<keyword evidence="7" id="KW-0433">Leucine-rich repeat</keyword>
<comment type="catalytic activity">
    <reaction evidence="20">
        <text>L-seryl-[protein] + ATP = O-phospho-L-seryl-[protein] + ADP + H(+)</text>
        <dbReference type="Rhea" id="RHEA:17989"/>
        <dbReference type="Rhea" id="RHEA-COMP:9863"/>
        <dbReference type="Rhea" id="RHEA-COMP:11604"/>
        <dbReference type="ChEBI" id="CHEBI:15378"/>
        <dbReference type="ChEBI" id="CHEBI:29999"/>
        <dbReference type="ChEBI" id="CHEBI:30616"/>
        <dbReference type="ChEBI" id="CHEBI:83421"/>
        <dbReference type="ChEBI" id="CHEBI:456216"/>
        <dbReference type="EC" id="2.7.11.1"/>
    </reaction>
</comment>
<comment type="caution">
    <text evidence="24">The sequence shown here is derived from an EMBL/GenBank/DDBJ whole genome shotgun (WGS) entry which is preliminary data.</text>
</comment>
<dbReference type="FunFam" id="3.80.10.10:FF:000095">
    <property type="entry name" value="LRR receptor-like serine/threonine-protein kinase GSO1"/>
    <property type="match status" value="2"/>
</dbReference>
<dbReference type="InterPro" id="IPR017441">
    <property type="entry name" value="Protein_kinase_ATP_BS"/>
</dbReference>
<feature type="binding site" evidence="21">
    <location>
        <position position="898"/>
    </location>
    <ligand>
        <name>ATP</name>
        <dbReference type="ChEBI" id="CHEBI:30616"/>
    </ligand>
</feature>
<dbReference type="Gene3D" id="1.10.510.10">
    <property type="entry name" value="Transferase(Phosphotransferase) domain 1"/>
    <property type="match status" value="1"/>
</dbReference>
<dbReference type="PROSITE" id="PS00107">
    <property type="entry name" value="PROTEIN_KINASE_ATP"/>
    <property type="match status" value="1"/>
</dbReference>
<keyword evidence="13" id="KW-0418">Kinase</keyword>
<keyword evidence="14 21" id="KW-0067">ATP-binding</keyword>
<dbReference type="SUPFAM" id="SSF56112">
    <property type="entry name" value="Protein kinase-like (PK-like)"/>
    <property type="match status" value="1"/>
</dbReference>
<dbReference type="AlphaFoldDB" id="A0A811Q5Z4"/>
<dbReference type="EMBL" id="CAJGYO010000009">
    <property type="protein sequence ID" value="CAD6252658.1"/>
    <property type="molecule type" value="Genomic_DNA"/>
</dbReference>
<evidence type="ECO:0000256" key="13">
    <source>
        <dbReference type="ARBA" id="ARBA00022777"/>
    </source>
</evidence>
<dbReference type="InterPro" id="IPR003591">
    <property type="entry name" value="Leu-rich_rpt_typical-subtyp"/>
</dbReference>
<dbReference type="GO" id="GO:0005886">
    <property type="term" value="C:plasma membrane"/>
    <property type="evidence" value="ECO:0007669"/>
    <property type="project" value="UniProtKB-SubCell"/>
</dbReference>
<evidence type="ECO:0000256" key="20">
    <source>
        <dbReference type="ARBA" id="ARBA00048679"/>
    </source>
</evidence>
<dbReference type="GO" id="GO:0004674">
    <property type="term" value="F:protein serine/threonine kinase activity"/>
    <property type="evidence" value="ECO:0007669"/>
    <property type="project" value="UniProtKB-KW"/>
</dbReference>
<dbReference type="InterPro" id="IPR032675">
    <property type="entry name" value="LRR_dom_sf"/>
</dbReference>
<name>A0A811Q5Z4_9POAL</name>
<keyword evidence="15 22" id="KW-1133">Transmembrane helix</keyword>
<evidence type="ECO:0000256" key="7">
    <source>
        <dbReference type="ARBA" id="ARBA00022614"/>
    </source>
</evidence>
<comment type="subcellular location">
    <subcellularLocation>
        <location evidence="1">Cell membrane</location>
        <topology evidence="1">Single-pass membrane protein</topology>
    </subcellularLocation>
</comment>
<keyword evidence="10" id="KW-0732">Signal</keyword>
<evidence type="ECO:0000256" key="2">
    <source>
        <dbReference type="ARBA" id="ARBA00008684"/>
    </source>
</evidence>
<keyword evidence="16 22" id="KW-0472">Membrane</keyword>
<evidence type="ECO:0000313" key="24">
    <source>
        <dbReference type="EMBL" id="CAD6252658.1"/>
    </source>
</evidence>
<dbReference type="SUPFAM" id="SSF52058">
    <property type="entry name" value="L domain-like"/>
    <property type="match status" value="1"/>
</dbReference>
<keyword evidence="9 22" id="KW-0812">Transmembrane</keyword>
<dbReference type="InterPro" id="IPR001611">
    <property type="entry name" value="Leu-rich_rpt"/>
</dbReference>
<dbReference type="Pfam" id="PF07714">
    <property type="entry name" value="PK_Tyr_Ser-Thr"/>
    <property type="match status" value="1"/>
</dbReference>
<dbReference type="Pfam" id="PF13855">
    <property type="entry name" value="LRR_8"/>
    <property type="match status" value="4"/>
</dbReference>
<accession>A0A811Q5Z4</accession>
<sequence length="1176" mass="128046">MGLRERRRRLLGAYMVAAVRRPSRAQLGALVDGERQTHSHLAATATSDEETRTLETLRTGRPTNAHLAAMVASEEKRGLETLMMGRPTNPLHTSPTVAGKFTMEAPCKLGNMLDASPIHNSRGMHDPVEVEGLLCSDAPSEIRPRAQLTGAALIDGERRTHRRAVSQLRDPSGALASWRDDSPVFCKWHGVTCRSRQQASQVTALDLESENIAGNIFPCVANLSFLERIHMPNNQLDGQTSPDISRLTQLQYLNLSMNSLRGEIPEAISACSRLETIDLDSNSLQGEIPPSLARCSSLQTVILGYNDLQGSIPPQLGLLPSLYTLFLPSNNLTGSIPEFLGQSKNLTWVNLQNNSLTGGIPRALFNCTSLYYIDLSHNALSGSVPPFLQASSFALYYLSLYQNNLSGEIPSSLSNLSSLAFLLLSYNSLQGMIPESLGKLKTLQALDLSYNNLSGTIAPALYNISSLTFLGLGANQLVGTLPASIGNTLTSITQLILEGSRFEGPIPASLANATKLQYLDLRSNAFTGVIPSLGSLTLLSYLDLGANRLEAGDWSFMSSLVNCTQLKNLWLDRNNLQDTLGNLQNLSILTISKNQLSGEIPRSIGKLEQLTELLFEENNLTGLIPSSLEGCKQLTTLNLSSNSLYGGIPRELFSISTLSVGFDLSNNKLTGDIPLEIGGLINLNSLSLSNNRLSGEIPSTLGQCLLLESLHLEANNLQGSIPDSFINLKGITLMDLSQNNLSGRIPELLESLSSLQILNLSFNDLEGPVPGGGIFAKPNEVYIQGNNKLCATSPDLHVPLCLTSRPQRKKHAYILAVLVSLASVAAVTMPCVAVIILKKRRKGKQLTNQSLKKLKNFSYGDLFKAADGFSPNSLVGSGRFGLVYKGQFKVEECAVAIKVFRLDQFGAPSNFLSECEALRNIRHRNLIRVISVCSTFDPTGNEFKALILEYMVNGNLESWLHQKEYTKNTKRPLSLGTRIAIAVDIAAALDYLHNRCTPPLVHRDLKPSNVLLNDEMVASLSDFGLAKFLSVDFSTGFNNSLIALGPRGSIGYIAPEYGVGCKISVEGDIYSYGIILLEIITGRRPTDDMFKDGVNIRNFVESSLPLNIHNILEGEDGGQEMVEMQHCAMQLANLGLKCSEMSPKDRPRTEEVYAEMLAIKEEFSTLCSLGSVSMLL</sequence>
<dbReference type="GO" id="GO:0005524">
    <property type="term" value="F:ATP binding"/>
    <property type="evidence" value="ECO:0007669"/>
    <property type="project" value="UniProtKB-UniRule"/>
</dbReference>
<feature type="transmembrane region" description="Helical" evidence="22">
    <location>
        <begin position="812"/>
        <end position="837"/>
    </location>
</feature>
<dbReference type="InterPro" id="IPR011009">
    <property type="entry name" value="Kinase-like_dom_sf"/>
</dbReference>
<dbReference type="PROSITE" id="PS50011">
    <property type="entry name" value="PROTEIN_KINASE_DOM"/>
    <property type="match status" value="1"/>
</dbReference>
<evidence type="ECO:0000256" key="22">
    <source>
        <dbReference type="SAM" id="Phobius"/>
    </source>
</evidence>
<evidence type="ECO:0000256" key="6">
    <source>
        <dbReference type="ARBA" id="ARBA00022553"/>
    </source>
</evidence>
<evidence type="ECO:0000256" key="1">
    <source>
        <dbReference type="ARBA" id="ARBA00004162"/>
    </source>
</evidence>
<dbReference type="OrthoDB" id="676979at2759"/>
<evidence type="ECO:0000259" key="23">
    <source>
        <dbReference type="PROSITE" id="PS50011"/>
    </source>
</evidence>
<dbReference type="InterPro" id="IPR051809">
    <property type="entry name" value="Plant_receptor-like_S/T_kinase"/>
</dbReference>
<dbReference type="InterPro" id="IPR000719">
    <property type="entry name" value="Prot_kinase_dom"/>
</dbReference>
<evidence type="ECO:0000256" key="18">
    <source>
        <dbReference type="ARBA" id="ARBA00023180"/>
    </source>
</evidence>
<comment type="similarity">
    <text evidence="2">Belongs to the protein kinase superfamily. Ser/Thr protein kinase family.</text>
</comment>
<evidence type="ECO:0000256" key="9">
    <source>
        <dbReference type="ARBA" id="ARBA00022692"/>
    </source>
</evidence>
<dbReference type="EC" id="2.7.11.1" evidence="3"/>
<dbReference type="PROSITE" id="PS00108">
    <property type="entry name" value="PROTEIN_KINASE_ST"/>
    <property type="match status" value="1"/>
</dbReference>
<evidence type="ECO:0000256" key="19">
    <source>
        <dbReference type="ARBA" id="ARBA00047899"/>
    </source>
</evidence>
<reference evidence="24" key="1">
    <citation type="submission" date="2020-10" db="EMBL/GenBank/DDBJ databases">
        <authorList>
            <person name="Han B."/>
            <person name="Lu T."/>
            <person name="Zhao Q."/>
            <person name="Huang X."/>
            <person name="Zhao Y."/>
        </authorList>
    </citation>
    <scope>NUCLEOTIDE SEQUENCE</scope>
</reference>
<evidence type="ECO:0000256" key="21">
    <source>
        <dbReference type="PROSITE-ProRule" id="PRU10141"/>
    </source>
</evidence>
<dbReference type="PANTHER" id="PTHR27008:SF393">
    <property type="entry name" value="LEUCINE RICH REPEAT FAMILY PROTEIN"/>
    <property type="match status" value="1"/>
</dbReference>
<dbReference type="InterPro" id="IPR001245">
    <property type="entry name" value="Ser-Thr/Tyr_kinase_cat_dom"/>
</dbReference>
<dbReference type="Pfam" id="PF00560">
    <property type="entry name" value="LRR_1"/>
    <property type="match status" value="6"/>
</dbReference>
<evidence type="ECO:0000256" key="16">
    <source>
        <dbReference type="ARBA" id="ARBA00023136"/>
    </source>
</evidence>
<keyword evidence="4" id="KW-1003">Cell membrane</keyword>
<evidence type="ECO:0000313" key="25">
    <source>
        <dbReference type="Proteomes" id="UP000604825"/>
    </source>
</evidence>
<keyword evidence="12 21" id="KW-0547">Nucleotide-binding</keyword>
<evidence type="ECO:0000256" key="17">
    <source>
        <dbReference type="ARBA" id="ARBA00023170"/>
    </source>
</evidence>
<protein>
    <recommendedName>
        <fullName evidence="3">non-specific serine/threonine protein kinase</fullName>
        <ecNumber evidence="3">2.7.11.1</ecNumber>
    </recommendedName>
</protein>
<keyword evidence="18" id="KW-0325">Glycoprotein</keyword>
<evidence type="ECO:0000256" key="15">
    <source>
        <dbReference type="ARBA" id="ARBA00022989"/>
    </source>
</evidence>
<keyword evidence="6" id="KW-0597">Phosphoprotein</keyword>
<keyword evidence="5" id="KW-0723">Serine/threonine-protein kinase</keyword>
<keyword evidence="8" id="KW-0808">Transferase</keyword>
<feature type="domain" description="Protein kinase" evidence="23">
    <location>
        <begin position="869"/>
        <end position="1164"/>
    </location>
</feature>
<dbReference type="FunFam" id="3.80.10.10:FF:001158">
    <property type="entry name" value="Leucine-rich repeat protein kinase family protein"/>
    <property type="match status" value="1"/>
</dbReference>
<evidence type="ECO:0000256" key="14">
    <source>
        <dbReference type="ARBA" id="ARBA00022840"/>
    </source>
</evidence>
<dbReference type="Gene3D" id="3.80.10.10">
    <property type="entry name" value="Ribonuclease Inhibitor"/>
    <property type="match status" value="6"/>
</dbReference>
<keyword evidence="25" id="KW-1185">Reference proteome</keyword>
<dbReference type="SMART" id="SM00369">
    <property type="entry name" value="LRR_TYP"/>
    <property type="match status" value="8"/>
</dbReference>
<gene>
    <name evidence="24" type="ORF">NCGR_LOCUS36306</name>
</gene>
<evidence type="ECO:0000256" key="3">
    <source>
        <dbReference type="ARBA" id="ARBA00012513"/>
    </source>
</evidence>
<dbReference type="FunFam" id="1.10.510.10:FF:000358">
    <property type="entry name" value="Putative leucine-rich repeat receptor-like serine/threonine-protein kinase"/>
    <property type="match status" value="1"/>
</dbReference>
<keyword evidence="11" id="KW-0677">Repeat</keyword>
<keyword evidence="17" id="KW-0675">Receptor</keyword>
<evidence type="ECO:0000256" key="12">
    <source>
        <dbReference type="ARBA" id="ARBA00022741"/>
    </source>
</evidence>
<evidence type="ECO:0000256" key="10">
    <source>
        <dbReference type="ARBA" id="ARBA00022729"/>
    </source>
</evidence>
<dbReference type="InterPro" id="IPR013210">
    <property type="entry name" value="LRR_N_plant-typ"/>
</dbReference>
<dbReference type="PRINTS" id="PR00019">
    <property type="entry name" value="LEURICHRPT"/>
</dbReference>
<dbReference type="Pfam" id="PF08263">
    <property type="entry name" value="LRRNT_2"/>
    <property type="match status" value="1"/>
</dbReference>
<comment type="catalytic activity">
    <reaction evidence="19">
        <text>L-threonyl-[protein] + ATP = O-phospho-L-threonyl-[protein] + ADP + H(+)</text>
        <dbReference type="Rhea" id="RHEA:46608"/>
        <dbReference type="Rhea" id="RHEA-COMP:11060"/>
        <dbReference type="Rhea" id="RHEA-COMP:11605"/>
        <dbReference type="ChEBI" id="CHEBI:15378"/>
        <dbReference type="ChEBI" id="CHEBI:30013"/>
        <dbReference type="ChEBI" id="CHEBI:30616"/>
        <dbReference type="ChEBI" id="CHEBI:61977"/>
        <dbReference type="ChEBI" id="CHEBI:456216"/>
        <dbReference type="EC" id="2.7.11.1"/>
    </reaction>
</comment>
<dbReference type="InterPro" id="IPR008271">
    <property type="entry name" value="Ser/Thr_kinase_AS"/>
</dbReference>
<dbReference type="SMART" id="SM00220">
    <property type="entry name" value="S_TKc"/>
    <property type="match status" value="1"/>
</dbReference>